<evidence type="ECO:0000313" key="3">
    <source>
        <dbReference type="Proteomes" id="UP001341840"/>
    </source>
</evidence>
<gene>
    <name evidence="2" type="ORF">PIB30_098679</name>
</gene>
<proteinExistence type="predicted"/>
<accession>A0ABU6RX34</accession>
<dbReference type="EMBL" id="JASCZI010032759">
    <property type="protein sequence ID" value="MED6128519.1"/>
    <property type="molecule type" value="Genomic_DNA"/>
</dbReference>
<feature type="compositionally biased region" description="Low complexity" evidence="1">
    <location>
        <begin position="64"/>
        <end position="85"/>
    </location>
</feature>
<protein>
    <submittedName>
        <fullName evidence="2">Uncharacterized protein</fullName>
    </submittedName>
</protein>
<feature type="region of interest" description="Disordered" evidence="1">
    <location>
        <begin position="62"/>
        <end position="110"/>
    </location>
</feature>
<feature type="non-terminal residue" evidence="2">
    <location>
        <position position="1"/>
    </location>
</feature>
<reference evidence="2 3" key="1">
    <citation type="journal article" date="2023" name="Plants (Basel)">
        <title>Bridging the Gap: Combining Genomics and Transcriptomics Approaches to Understand Stylosanthes scabra, an Orphan Legume from the Brazilian Caatinga.</title>
        <authorList>
            <person name="Ferreira-Neto J.R.C."/>
            <person name="da Silva M.D."/>
            <person name="Binneck E."/>
            <person name="de Melo N.F."/>
            <person name="da Silva R.H."/>
            <person name="de Melo A.L.T.M."/>
            <person name="Pandolfi V."/>
            <person name="Bustamante F.O."/>
            <person name="Brasileiro-Vidal A.C."/>
            <person name="Benko-Iseppon A.M."/>
        </authorList>
    </citation>
    <scope>NUCLEOTIDE SEQUENCE [LARGE SCALE GENOMIC DNA]</scope>
    <source>
        <tissue evidence="2">Leaves</tissue>
    </source>
</reference>
<dbReference type="Proteomes" id="UP001341840">
    <property type="component" value="Unassembled WGS sequence"/>
</dbReference>
<evidence type="ECO:0000313" key="2">
    <source>
        <dbReference type="EMBL" id="MED6128519.1"/>
    </source>
</evidence>
<name>A0ABU6RX34_9FABA</name>
<comment type="caution">
    <text evidence="2">The sequence shown here is derived from an EMBL/GenBank/DDBJ whole genome shotgun (WGS) entry which is preliminary data.</text>
</comment>
<organism evidence="2 3">
    <name type="scientific">Stylosanthes scabra</name>
    <dbReference type="NCBI Taxonomy" id="79078"/>
    <lineage>
        <taxon>Eukaryota</taxon>
        <taxon>Viridiplantae</taxon>
        <taxon>Streptophyta</taxon>
        <taxon>Embryophyta</taxon>
        <taxon>Tracheophyta</taxon>
        <taxon>Spermatophyta</taxon>
        <taxon>Magnoliopsida</taxon>
        <taxon>eudicotyledons</taxon>
        <taxon>Gunneridae</taxon>
        <taxon>Pentapetalae</taxon>
        <taxon>rosids</taxon>
        <taxon>fabids</taxon>
        <taxon>Fabales</taxon>
        <taxon>Fabaceae</taxon>
        <taxon>Papilionoideae</taxon>
        <taxon>50 kb inversion clade</taxon>
        <taxon>dalbergioids sensu lato</taxon>
        <taxon>Dalbergieae</taxon>
        <taxon>Pterocarpus clade</taxon>
        <taxon>Stylosanthes</taxon>
    </lineage>
</organism>
<sequence>VSEIRVNQNDVQDRIPTLKEKHSPLCKMKCITKIDLGAQFSEAVFVESAGCSFGLVARPYGAYSASSTPSSRSWSSFSPPSASIKSSDHSAKSESCSGVTRSNCERPKPG</sequence>
<keyword evidence="3" id="KW-1185">Reference proteome</keyword>
<evidence type="ECO:0000256" key="1">
    <source>
        <dbReference type="SAM" id="MobiDB-lite"/>
    </source>
</evidence>